<proteinExistence type="predicted"/>
<organism evidence="2">
    <name type="scientific">Arcella intermedia</name>
    <dbReference type="NCBI Taxonomy" id="1963864"/>
    <lineage>
        <taxon>Eukaryota</taxon>
        <taxon>Amoebozoa</taxon>
        <taxon>Tubulinea</taxon>
        <taxon>Elardia</taxon>
        <taxon>Arcellinida</taxon>
        <taxon>Sphaerothecina</taxon>
        <taxon>Arcellidae</taxon>
        <taxon>Arcella</taxon>
    </lineage>
</organism>
<sequence>MISLLLLLVSLFVFVWLFSDSIKKFFGKQTAEVAYITLDNKNIQIKAKDLGKDIVNQLLDHYSNDEETRKVTTLFVKKIIEDPKTAESVVELVNKVIVDPKFQAKATSMAQVVANRVINDPATVNEMVKLLEKVMAEHKTQQVLSNLMNLLINRPEVVAEFEKLAGKVVASEIVYKEVNLLSERTSNRILENPELIQKMSLFLQKSVDDPVLQQVVGDALWESIKIALTPSILRTPVPTSDLVTPPSPQPIPHSPLPSHIPSDKLQPLMELLFRSAYELIDQQYGPQFTSTGLQEKKKAFESALSEIRNKYRNCHQDFSDKFMLFIRYNFDDVFKQEQDIIDIGGEETLIILAKTKIDKKIGVYRKYLNDMEKLDKGYFYDSYKPTQLKDREGIVKKIEELEAEKLNNSGLLSKEISTIRQSPVAHMYKGSIGDLLGEN</sequence>
<dbReference type="AlphaFoldDB" id="A0A6B2L4E2"/>
<evidence type="ECO:0000256" key="1">
    <source>
        <dbReference type="SAM" id="SignalP"/>
    </source>
</evidence>
<reference evidence="2" key="1">
    <citation type="journal article" date="2020" name="J. Eukaryot. Microbiol.">
        <title>De novo Sequencing, Assembly and Annotation of the Transcriptome for the Free-Living Testate Amoeba Arcella intermedia.</title>
        <authorList>
            <person name="Ribeiro G.M."/>
            <person name="Porfirio-Sousa A.L."/>
            <person name="Maurer-Alcala X.X."/>
            <person name="Katz L.A."/>
            <person name="Lahr D.J.G."/>
        </authorList>
    </citation>
    <scope>NUCLEOTIDE SEQUENCE</scope>
</reference>
<dbReference type="PANTHER" id="PTHR37935:SF1">
    <property type="entry name" value="CHROMOSOME UNDETERMINED SCAFFOLD_14, WHOLE GENOME SHOTGUN SEQUENCE"/>
    <property type="match status" value="1"/>
</dbReference>
<name>A0A6B2L4E2_9EUKA</name>
<dbReference type="EMBL" id="GIBP01002847">
    <property type="protein sequence ID" value="NDV31816.1"/>
    <property type="molecule type" value="Transcribed_RNA"/>
</dbReference>
<protein>
    <recommendedName>
        <fullName evidence="3">Cullin family profile domain-containing protein</fullName>
    </recommendedName>
</protein>
<feature type="chain" id="PRO_5025687200" description="Cullin family profile domain-containing protein" evidence="1">
    <location>
        <begin position="18"/>
        <end position="439"/>
    </location>
</feature>
<accession>A0A6B2L4E2</accession>
<feature type="signal peptide" evidence="1">
    <location>
        <begin position="1"/>
        <end position="17"/>
    </location>
</feature>
<evidence type="ECO:0008006" key="3">
    <source>
        <dbReference type="Google" id="ProtNLM"/>
    </source>
</evidence>
<keyword evidence="1" id="KW-0732">Signal</keyword>
<evidence type="ECO:0000313" key="2">
    <source>
        <dbReference type="EMBL" id="NDV31816.1"/>
    </source>
</evidence>
<dbReference type="PANTHER" id="PTHR37935">
    <property type="entry name" value="CHROMOSOME UNDETERMINED SCAFFOLD_14, WHOLE GENOME SHOTGUN SEQUENCE"/>
    <property type="match status" value="1"/>
</dbReference>